<reference evidence="8" key="1">
    <citation type="journal article" date="2014" name="Int. J. Syst. Evol. Microbiol.">
        <title>Complete genome sequence of Corynebacterium casei LMG S-19264T (=DSM 44701T), isolated from a smear-ripened cheese.</title>
        <authorList>
            <consortium name="US DOE Joint Genome Institute (JGI-PGF)"/>
            <person name="Walter F."/>
            <person name="Albersmeier A."/>
            <person name="Kalinowski J."/>
            <person name="Ruckert C."/>
        </authorList>
    </citation>
    <scope>NUCLEOTIDE SEQUENCE</scope>
    <source>
        <strain evidence="8">CGMCC 1.15320</strain>
    </source>
</reference>
<evidence type="ECO:0000256" key="1">
    <source>
        <dbReference type="ARBA" id="ARBA00022516"/>
    </source>
</evidence>
<dbReference type="EMBL" id="BMIF01000001">
    <property type="protein sequence ID" value="GGA54053.1"/>
    <property type="molecule type" value="Genomic_DNA"/>
</dbReference>
<dbReference type="PIRSF" id="PIRSF000456">
    <property type="entry name" value="UDP-GlcNAc_acltr"/>
    <property type="match status" value="1"/>
</dbReference>
<comment type="subunit">
    <text evidence="6">Homotrimer.</text>
</comment>
<dbReference type="PANTHER" id="PTHR43480:SF1">
    <property type="entry name" value="ACYL-[ACYL-CARRIER-PROTEIN]--UDP-N-ACETYLGLUCOSAMINE O-ACYLTRANSFERASE, MITOCHONDRIAL-RELATED"/>
    <property type="match status" value="1"/>
</dbReference>
<dbReference type="Gene3D" id="1.20.1180.10">
    <property type="entry name" value="Udp N-acetylglucosamine O-acyltransferase, C-terminal domain"/>
    <property type="match status" value="1"/>
</dbReference>
<reference evidence="8" key="2">
    <citation type="submission" date="2020-09" db="EMBL/GenBank/DDBJ databases">
        <authorList>
            <person name="Sun Q."/>
            <person name="Zhou Y."/>
        </authorList>
    </citation>
    <scope>NUCLEOTIDE SEQUENCE</scope>
    <source>
        <strain evidence="8">CGMCC 1.15320</strain>
    </source>
</reference>
<accession>A0A916VZ19</accession>
<evidence type="ECO:0000256" key="3">
    <source>
        <dbReference type="ARBA" id="ARBA00022679"/>
    </source>
</evidence>
<dbReference type="RefSeq" id="WP_188719302.1">
    <property type="nucleotide sequence ID" value="NZ_BMIF01000001.1"/>
</dbReference>
<evidence type="ECO:0000256" key="4">
    <source>
        <dbReference type="ARBA" id="ARBA00023098"/>
    </source>
</evidence>
<dbReference type="PANTHER" id="PTHR43480">
    <property type="entry name" value="ACYL-[ACYL-CARRIER-PROTEIN]--UDP-N-ACETYLGLUCOSAMINE O-ACYLTRANSFERASE"/>
    <property type="match status" value="1"/>
</dbReference>
<evidence type="ECO:0000313" key="8">
    <source>
        <dbReference type="EMBL" id="GGA54053.1"/>
    </source>
</evidence>
<comment type="catalytic activity">
    <reaction evidence="6">
        <text>a (3R)-hydroxyacyl-[ACP] + UDP-N-acetyl-alpha-D-glucosamine = a UDP-3-O-[(3R)-3-hydroxyacyl]-N-acetyl-alpha-D-glucosamine + holo-[ACP]</text>
        <dbReference type="Rhea" id="RHEA:67812"/>
        <dbReference type="Rhea" id="RHEA-COMP:9685"/>
        <dbReference type="Rhea" id="RHEA-COMP:9945"/>
        <dbReference type="ChEBI" id="CHEBI:57705"/>
        <dbReference type="ChEBI" id="CHEBI:64479"/>
        <dbReference type="ChEBI" id="CHEBI:78827"/>
        <dbReference type="ChEBI" id="CHEBI:173225"/>
        <dbReference type="EC" id="2.3.1.129"/>
    </reaction>
</comment>
<organism evidence="8 9">
    <name type="scientific">Nitratireductor aestuarii</name>
    <dbReference type="NCBI Taxonomy" id="1735103"/>
    <lineage>
        <taxon>Bacteria</taxon>
        <taxon>Pseudomonadati</taxon>
        <taxon>Pseudomonadota</taxon>
        <taxon>Alphaproteobacteria</taxon>
        <taxon>Hyphomicrobiales</taxon>
        <taxon>Phyllobacteriaceae</taxon>
        <taxon>Nitratireductor</taxon>
    </lineage>
</organism>
<feature type="domain" description="UDP N-acetylglucosamine O-acyltransferase C-terminal" evidence="7">
    <location>
        <begin position="176"/>
        <end position="253"/>
    </location>
</feature>
<dbReference type="InterPro" id="IPR010137">
    <property type="entry name" value="Lipid_A_LpxA"/>
</dbReference>
<dbReference type="Proteomes" id="UP000636264">
    <property type="component" value="Unassembled WGS sequence"/>
</dbReference>
<comment type="subcellular location">
    <subcellularLocation>
        <location evidence="6">Cytoplasm</location>
    </subcellularLocation>
</comment>
<keyword evidence="5 6" id="KW-0012">Acyltransferase</keyword>
<dbReference type="InterPro" id="IPR037157">
    <property type="entry name" value="Acetyltransf_C_sf"/>
</dbReference>
<keyword evidence="4 6" id="KW-0443">Lipid metabolism</keyword>
<dbReference type="HAMAP" id="MF_00387">
    <property type="entry name" value="LpxA"/>
    <property type="match status" value="1"/>
</dbReference>
<dbReference type="AlphaFoldDB" id="A0A916VZ19"/>
<comment type="similarity">
    <text evidence="6">Belongs to the transferase hexapeptide repeat family. LpxA subfamily.</text>
</comment>
<sequence>MTLIHPSAIVDKGAELGSGVRIGPFCHVTADVVLGDDVELIGHVTILDGTRLGAGSQVYPNAVLGGAPQNFKHKGGRTTLEIGSGNIIREGVTMHCGTDTSRGKTTIGNNCLFMVQTHVAHDCDIGDNVTMANNSVLGGHVEVGNGAIVSGAAAVHQFVRIGHHAFIGGCAAVAGDVIPFGMAQGDRARLRGLNVVGMKRSGMARAQIFAIRKAYKMLFDPQRPLAENIPIVREAFSEAPEVMDIVNFLAAREHRLFTVPKRGSSGINGDDGVDE</sequence>
<dbReference type="NCBIfam" id="NF003657">
    <property type="entry name" value="PRK05289.1"/>
    <property type="match status" value="1"/>
</dbReference>
<dbReference type="SUPFAM" id="SSF51161">
    <property type="entry name" value="Trimeric LpxA-like enzymes"/>
    <property type="match status" value="1"/>
</dbReference>
<comment type="pathway">
    <text evidence="6">Glycolipid biosynthesis; lipid IV(A) biosynthesis; lipid IV(A) from (3R)-3-hydroxytetradecanoyl-[acyl-carrier-protein] and UDP-N-acetyl-alpha-D-glucosamine: step 1/6.</text>
</comment>
<dbReference type="GO" id="GO:0009245">
    <property type="term" value="P:lipid A biosynthetic process"/>
    <property type="evidence" value="ECO:0007669"/>
    <property type="project" value="UniProtKB-UniRule"/>
</dbReference>
<dbReference type="Pfam" id="PF13720">
    <property type="entry name" value="Acetyltransf_11"/>
    <property type="match status" value="1"/>
</dbReference>
<evidence type="ECO:0000256" key="6">
    <source>
        <dbReference type="HAMAP-Rule" id="MF_00387"/>
    </source>
</evidence>
<dbReference type="Pfam" id="PF00132">
    <property type="entry name" value="Hexapep"/>
    <property type="match status" value="1"/>
</dbReference>
<keyword evidence="2 6" id="KW-0441">Lipid A biosynthesis</keyword>
<dbReference type="EC" id="2.3.1.129" evidence="6"/>
<comment type="caution">
    <text evidence="8">The sequence shown here is derived from an EMBL/GenBank/DDBJ whole genome shotgun (WGS) entry which is preliminary data.</text>
</comment>
<proteinExistence type="inferred from homology"/>
<keyword evidence="6" id="KW-0963">Cytoplasm</keyword>
<dbReference type="CDD" id="cd03351">
    <property type="entry name" value="LbH_UDP-GlcNAc_AT"/>
    <property type="match status" value="1"/>
</dbReference>
<dbReference type="InterPro" id="IPR029098">
    <property type="entry name" value="Acetyltransf_C"/>
</dbReference>
<dbReference type="InterPro" id="IPR001451">
    <property type="entry name" value="Hexapep"/>
</dbReference>
<dbReference type="GO" id="GO:0005737">
    <property type="term" value="C:cytoplasm"/>
    <property type="evidence" value="ECO:0007669"/>
    <property type="project" value="UniProtKB-SubCell"/>
</dbReference>
<keyword evidence="3 6" id="KW-0808">Transferase</keyword>
<dbReference type="InterPro" id="IPR011004">
    <property type="entry name" value="Trimer_LpxA-like_sf"/>
</dbReference>
<evidence type="ECO:0000256" key="5">
    <source>
        <dbReference type="ARBA" id="ARBA00023315"/>
    </source>
</evidence>
<evidence type="ECO:0000313" key="9">
    <source>
        <dbReference type="Proteomes" id="UP000636264"/>
    </source>
</evidence>
<evidence type="ECO:0000256" key="2">
    <source>
        <dbReference type="ARBA" id="ARBA00022556"/>
    </source>
</evidence>
<comment type="function">
    <text evidence="6">Involved in the biosynthesis of lipid A, a phosphorylated glycolipid that anchors the lipopolysaccharide to the outer membrane of the cell.</text>
</comment>
<keyword evidence="6" id="KW-0677">Repeat</keyword>
<name>A0A916VZ19_9HYPH</name>
<dbReference type="GO" id="GO:0008780">
    <property type="term" value="F:acyl-[acyl-carrier-protein]-UDP-N-acetylglucosamine O-acyltransferase activity"/>
    <property type="evidence" value="ECO:0007669"/>
    <property type="project" value="UniProtKB-UniRule"/>
</dbReference>
<gene>
    <name evidence="6 8" type="primary">lpxA</name>
    <name evidence="8" type="ORF">GCM10011385_04510</name>
</gene>
<dbReference type="Gene3D" id="2.160.10.10">
    <property type="entry name" value="Hexapeptide repeat proteins"/>
    <property type="match status" value="1"/>
</dbReference>
<keyword evidence="1 6" id="KW-0444">Lipid biosynthesis</keyword>
<protein>
    <recommendedName>
        <fullName evidence="6">Acyl-[acyl-carrier-protein]--UDP-N-acetylglucosamine O-acyltransferase</fullName>
        <shortName evidence="6">UDP-N-acetylglucosamine acyltransferase</shortName>
        <ecNumber evidence="6">2.3.1.129</ecNumber>
    </recommendedName>
</protein>
<dbReference type="NCBIfam" id="TIGR01852">
    <property type="entry name" value="lipid_A_lpxA"/>
    <property type="match status" value="1"/>
</dbReference>
<evidence type="ECO:0000259" key="7">
    <source>
        <dbReference type="Pfam" id="PF13720"/>
    </source>
</evidence>
<dbReference type="GO" id="GO:0016020">
    <property type="term" value="C:membrane"/>
    <property type="evidence" value="ECO:0007669"/>
    <property type="project" value="GOC"/>
</dbReference>
<keyword evidence="9" id="KW-1185">Reference proteome</keyword>